<feature type="compositionally biased region" description="Low complexity" evidence="1">
    <location>
        <begin position="335"/>
        <end position="353"/>
    </location>
</feature>
<proteinExistence type="predicted"/>
<feature type="compositionally biased region" description="Gly residues" evidence="1">
    <location>
        <begin position="425"/>
        <end position="439"/>
    </location>
</feature>
<dbReference type="Proteomes" id="UP000747399">
    <property type="component" value="Unassembled WGS sequence"/>
</dbReference>
<sequence length="1238" mass="126188">MLIYCLDNSDAACRSEDYPCGNRLAWQLAVVRTVSRSLLAPQQGQQLGSTSNPSPQLAVVSSAGRPALSIAPTSDAAALLGLDVSCLDGERCQFLGALRLALLAVKRSSTGRVLAFLASEADLPPEQCRQLSRCFADARIPLDVLVLSPNDELPPELTASLQLLTAISVYDQSPGTAETGPGPTSQRPGLRRGAPGSGPRAASGGQVREQQSEPTASGDGSMASAPTGVAATLATPEARAQVARAEEGVAASMAVVPPCGQRLLLFPPPEPSLALWQQMEPLLEMLQLEVHAGNHQPGGDGETSTVGVEDERGVPSQLRTGNGAGRPPLPRPPRYRAGSATGSTTTAVSPSVGQRAPGLTPSGPLTSRSGARGATAGTCRYESLDSLQHLSLDGFLRSWLPSYANFSRVLQLPVAAAQQQQQQQQGGGTSEGAGGGGATGIRSTADADGASAGLGPGRLCYISVYRLQLPRWHKLCEVHAGCMYEADLPEGADPPATGSATAPEGAVAGAAVALTMVSPGQSESQATAVLQPSAQSQPAVVVPRAPCPVQIHFSTKCSSAAAAAVAAAGGDSTAAGSRCHWVYPDLRRGSLSLVASVEDPGVVKLLWNERQRANAQQQPQYGSIFATAEESNDSVEPTTAELELTLSPTRSQFRVVTHAKGGAVLEVLYPRSCVHRPRPSSSNAGSHSAPQHSAQRVHGDTAQRGPSPMSAQTSTQPSHHHSHHHHSQQQQQQQHDRYFFWLQQDWQPEVAAAEAAAPMPAGQAPATKASSAESDCVGEAGSGDSGGTGRSGPLPDRGCRALTEHLQALLECPPEFDPQKHGCRVRCSSTPLQLGPLPFALVEEIMRASGRQLHPDGTLAVATTARSAFSAAAAAASSSNHPTTASGAVATARMQTLHQQLHQAGSRRTASGTQGKGGELCRGPAGVVVLQRDRAAAGQGPGADGQSRSSAGLAGAGAATNSAAPAPKRPATNTPLAAAPGPAAAGDADVPGDTGRARSTLLSDMRGSVPGFSRTTYSRASALHGDCGPTGSVVSALARPEKLTRLEAATVLSSHPLEDAEWGSDCDSRAEGAAWYLERCRGLWAEQALTLALTNPRLCCSPIGTCVSNLTGPPSDVSSGAATPRSQDCSFSGKDLSGPETGMAAVAGADDADSGALDIGEGSLTANSADSASAAGELSPAGAPHLPSGCTRGGLAAAAAVAAAAAAVGSSGPSLVAAVEPEAGGSCTEDSSLMFELD</sequence>
<organism evidence="2 3">
    <name type="scientific">Volvox africanus</name>
    <dbReference type="NCBI Taxonomy" id="51714"/>
    <lineage>
        <taxon>Eukaryota</taxon>
        <taxon>Viridiplantae</taxon>
        <taxon>Chlorophyta</taxon>
        <taxon>core chlorophytes</taxon>
        <taxon>Chlorophyceae</taxon>
        <taxon>CS clade</taxon>
        <taxon>Chlamydomonadales</taxon>
        <taxon>Volvocaceae</taxon>
        <taxon>Volvox</taxon>
    </lineage>
</organism>
<evidence type="ECO:0008006" key="4">
    <source>
        <dbReference type="Google" id="ProtNLM"/>
    </source>
</evidence>
<feature type="compositionally biased region" description="Low complexity" evidence="1">
    <location>
        <begin position="753"/>
        <end position="766"/>
    </location>
</feature>
<feature type="region of interest" description="Disordered" evidence="1">
    <location>
        <begin position="675"/>
        <end position="734"/>
    </location>
</feature>
<feature type="compositionally biased region" description="Low complexity" evidence="1">
    <location>
        <begin position="187"/>
        <end position="205"/>
    </location>
</feature>
<dbReference type="EMBL" id="BNCO01000059">
    <property type="protein sequence ID" value="GIL63646.1"/>
    <property type="molecule type" value="Genomic_DNA"/>
</dbReference>
<feature type="region of interest" description="Disordered" evidence="1">
    <location>
        <begin position="292"/>
        <end position="374"/>
    </location>
</feature>
<dbReference type="Gene3D" id="3.40.50.410">
    <property type="entry name" value="von Willebrand factor, type A domain"/>
    <property type="match status" value="1"/>
</dbReference>
<feature type="compositionally biased region" description="Polar residues" evidence="1">
    <location>
        <begin position="679"/>
        <end position="694"/>
    </location>
</feature>
<gene>
    <name evidence="2" type="ORF">Vafri_17679</name>
</gene>
<feature type="compositionally biased region" description="Basic residues" evidence="1">
    <location>
        <begin position="718"/>
        <end position="727"/>
    </location>
</feature>
<dbReference type="AlphaFoldDB" id="A0A8J4BJR9"/>
<feature type="region of interest" description="Disordered" evidence="1">
    <location>
        <begin position="1114"/>
        <end position="1143"/>
    </location>
</feature>
<feature type="region of interest" description="Disordered" evidence="1">
    <location>
        <begin position="420"/>
        <end position="444"/>
    </location>
</feature>
<evidence type="ECO:0000256" key="1">
    <source>
        <dbReference type="SAM" id="MobiDB-lite"/>
    </source>
</evidence>
<keyword evidence="3" id="KW-1185">Reference proteome</keyword>
<feature type="region of interest" description="Disordered" evidence="1">
    <location>
        <begin position="753"/>
        <end position="796"/>
    </location>
</feature>
<accession>A0A8J4BJR9</accession>
<evidence type="ECO:0000313" key="2">
    <source>
        <dbReference type="EMBL" id="GIL63646.1"/>
    </source>
</evidence>
<feature type="compositionally biased region" description="Polar residues" evidence="1">
    <location>
        <begin position="172"/>
        <end position="186"/>
    </location>
</feature>
<feature type="region of interest" description="Disordered" evidence="1">
    <location>
        <begin position="935"/>
        <end position="1005"/>
    </location>
</feature>
<protein>
    <recommendedName>
        <fullName evidence="4">VWFA domain-containing protein</fullName>
    </recommendedName>
</protein>
<feature type="compositionally biased region" description="Gly residues" evidence="1">
    <location>
        <begin position="780"/>
        <end position="790"/>
    </location>
</feature>
<feature type="region of interest" description="Disordered" evidence="1">
    <location>
        <begin position="898"/>
        <end position="921"/>
    </location>
</feature>
<feature type="compositionally biased region" description="Low complexity" evidence="1">
    <location>
        <begin position="944"/>
        <end position="994"/>
    </location>
</feature>
<name>A0A8J4BJR9_9CHLO</name>
<dbReference type="InterPro" id="IPR036465">
    <property type="entry name" value="vWFA_dom_sf"/>
</dbReference>
<comment type="caution">
    <text evidence="2">The sequence shown here is derived from an EMBL/GenBank/DDBJ whole genome shotgun (WGS) entry which is preliminary data.</text>
</comment>
<feature type="compositionally biased region" description="Polar residues" evidence="1">
    <location>
        <begin position="898"/>
        <end position="913"/>
    </location>
</feature>
<evidence type="ECO:0000313" key="3">
    <source>
        <dbReference type="Proteomes" id="UP000747399"/>
    </source>
</evidence>
<reference evidence="2" key="1">
    <citation type="journal article" date="2021" name="Proc. Natl. Acad. Sci. U.S.A.">
        <title>Three genomes in the algal genus Volvox reveal the fate of a haploid sex-determining region after a transition to homothallism.</title>
        <authorList>
            <person name="Yamamoto K."/>
            <person name="Hamaji T."/>
            <person name="Kawai-Toyooka H."/>
            <person name="Matsuzaki R."/>
            <person name="Takahashi F."/>
            <person name="Nishimura Y."/>
            <person name="Kawachi M."/>
            <person name="Noguchi H."/>
            <person name="Minakuchi Y."/>
            <person name="Umen J.G."/>
            <person name="Toyoda A."/>
            <person name="Nozaki H."/>
        </authorList>
    </citation>
    <scope>NUCLEOTIDE SEQUENCE</scope>
    <source>
        <strain evidence="2">NIES-3780</strain>
    </source>
</reference>
<feature type="compositionally biased region" description="Polar residues" evidence="1">
    <location>
        <begin position="1114"/>
        <end position="1130"/>
    </location>
</feature>
<feature type="region of interest" description="Disordered" evidence="1">
    <location>
        <begin position="172"/>
        <end position="226"/>
    </location>
</feature>